<dbReference type="KEGG" id="sgu:SGLAU_32000"/>
<evidence type="ECO:0000313" key="2">
    <source>
        <dbReference type="Proteomes" id="UP000029482"/>
    </source>
</evidence>
<sequence>MRSSATRGKTTTIKGTPAIVLRGKNGDEQITAYVATRGTPYILQVNSYSGHGQSTYVFSDFGKASAAPRPEDDIIDTTTLFE</sequence>
<dbReference type="Proteomes" id="UP000029482">
    <property type="component" value="Chromosome"/>
</dbReference>
<evidence type="ECO:0000313" key="1">
    <source>
        <dbReference type="EMBL" id="AIS02334.1"/>
    </source>
</evidence>
<protein>
    <submittedName>
        <fullName evidence="1">Uncharacterized protein</fullName>
    </submittedName>
</protein>
<keyword evidence="2" id="KW-1185">Reference proteome</keyword>
<gene>
    <name evidence="1" type="ORF">SGLAU_32000</name>
</gene>
<dbReference type="EMBL" id="CP009438">
    <property type="protein sequence ID" value="AIS02334.1"/>
    <property type="molecule type" value="Genomic_DNA"/>
</dbReference>
<proteinExistence type="predicted"/>
<dbReference type="AlphaFoldDB" id="A0A089XGB0"/>
<dbReference type="RefSeq" id="WP_052414003.1">
    <property type="nucleotide sequence ID" value="NZ_CP009438.1"/>
</dbReference>
<name>A0A089XGB0_STRGA</name>
<accession>A0A089XGB0</accession>
<reference evidence="2" key="1">
    <citation type="journal article" date="2015" name="J. Biotechnol.">
        <title>Complete genome sequence of the actinobacterium Streptomyces glaucescens GLA.O (DSM 40922) consisting of a linear chromosome and one linear plasmid.</title>
        <authorList>
            <person name="Ortseifen V."/>
            <person name="Winkler A."/>
            <person name="Albersmeier A."/>
            <person name="Wendler S."/>
            <person name="Puhler A."/>
            <person name="Kalinowski J."/>
            <person name="Ruckert C."/>
        </authorList>
    </citation>
    <scope>NUCLEOTIDE SEQUENCE [LARGE SCALE GENOMIC DNA]</scope>
    <source>
        <strain evidence="2">DSM 40922 / GLA O</strain>
    </source>
</reference>
<dbReference type="HOGENOM" id="CLU_2556808_0_0_11"/>
<organism evidence="1 2">
    <name type="scientific">Streptomyces glaucescens</name>
    <dbReference type="NCBI Taxonomy" id="1907"/>
    <lineage>
        <taxon>Bacteria</taxon>
        <taxon>Bacillati</taxon>
        <taxon>Actinomycetota</taxon>
        <taxon>Actinomycetes</taxon>
        <taxon>Kitasatosporales</taxon>
        <taxon>Streptomycetaceae</taxon>
        <taxon>Streptomyces</taxon>
    </lineage>
</organism>